<proteinExistence type="inferred from homology"/>
<dbReference type="SUPFAM" id="SSF51064">
    <property type="entry name" value="Head domain of nucleotide exchange factor GrpE"/>
    <property type="match status" value="1"/>
</dbReference>
<comment type="function">
    <text evidence="7 10">Participates actively in the response to hyperosmotic and heat shock by preventing the aggregation of stress-denatured proteins, in association with DnaK and GrpE. It is the nucleotide exchange factor for DnaK and may function as a thermosensor. Unfolded proteins bind initially to DnaJ; upon interaction with the DnaJ-bound protein, DnaK hydrolyzes its bound ATP, resulting in the formation of a stable complex. GrpE releases ADP from DnaK; ATP binding to DnaK triggers the release of the substrate protein, thus completing the reaction cycle. Several rounds of ATP-dependent interactions between DnaJ, DnaK and GrpE are required for fully efficient folding.</text>
</comment>
<keyword evidence="6 10" id="KW-0143">Chaperone</keyword>
<name>A0A9D0ZA68_9FIRM</name>
<dbReference type="GO" id="GO:0005737">
    <property type="term" value="C:cytoplasm"/>
    <property type="evidence" value="ECO:0007669"/>
    <property type="project" value="UniProtKB-SubCell"/>
</dbReference>
<evidence type="ECO:0000313" key="13">
    <source>
        <dbReference type="EMBL" id="HIQ72056.1"/>
    </source>
</evidence>
<dbReference type="InterPro" id="IPR013805">
    <property type="entry name" value="GrpE_CC"/>
</dbReference>
<dbReference type="InterPro" id="IPR009012">
    <property type="entry name" value="GrpE_head"/>
</dbReference>
<dbReference type="FunFam" id="2.30.22.10:FF:000001">
    <property type="entry name" value="Protein GrpE"/>
    <property type="match status" value="1"/>
</dbReference>
<reference evidence="13" key="2">
    <citation type="journal article" date="2021" name="PeerJ">
        <title>Extensive microbial diversity within the chicken gut microbiome revealed by metagenomics and culture.</title>
        <authorList>
            <person name="Gilroy R."/>
            <person name="Ravi A."/>
            <person name="Getino M."/>
            <person name="Pursley I."/>
            <person name="Horton D.L."/>
            <person name="Alikhan N.F."/>
            <person name="Baker D."/>
            <person name="Gharbi K."/>
            <person name="Hall N."/>
            <person name="Watson M."/>
            <person name="Adriaenssens E.M."/>
            <person name="Foster-Nyarko E."/>
            <person name="Jarju S."/>
            <person name="Secka A."/>
            <person name="Antonio M."/>
            <person name="Oren A."/>
            <person name="Chaudhuri R.R."/>
            <person name="La Ragione R."/>
            <person name="Hildebrand F."/>
            <person name="Pallen M.J."/>
        </authorList>
    </citation>
    <scope>NUCLEOTIDE SEQUENCE</scope>
    <source>
        <strain evidence="13">ChiSxjej2B14-6234</strain>
    </source>
</reference>
<evidence type="ECO:0000256" key="3">
    <source>
        <dbReference type="ARBA" id="ARBA00011738"/>
    </source>
</evidence>
<evidence type="ECO:0000256" key="12">
    <source>
        <dbReference type="SAM" id="MobiDB-lite"/>
    </source>
</evidence>
<comment type="similarity">
    <text evidence="2 10 11">Belongs to the GrpE family.</text>
</comment>
<protein>
    <recommendedName>
        <fullName evidence="8 10">Protein GrpE</fullName>
    </recommendedName>
    <alternativeName>
        <fullName evidence="9 10">HSP-70 cofactor</fullName>
    </alternativeName>
</protein>
<dbReference type="GO" id="GO:0051082">
    <property type="term" value="F:unfolded protein binding"/>
    <property type="evidence" value="ECO:0007669"/>
    <property type="project" value="TreeGrafter"/>
</dbReference>
<comment type="subcellular location">
    <subcellularLocation>
        <location evidence="1 10">Cytoplasm</location>
    </subcellularLocation>
</comment>
<organism evidence="13 14">
    <name type="scientific">Candidatus Onthenecus intestinigallinarum</name>
    <dbReference type="NCBI Taxonomy" id="2840875"/>
    <lineage>
        <taxon>Bacteria</taxon>
        <taxon>Bacillati</taxon>
        <taxon>Bacillota</taxon>
        <taxon>Clostridia</taxon>
        <taxon>Eubacteriales</taxon>
        <taxon>Candidatus Onthenecus</taxon>
    </lineage>
</organism>
<feature type="region of interest" description="Disordered" evidence="12">
    <location>
        <begin position="1"/>
        <end position="47"/>
    </location>
</feature>
<evidence type="ECO:0000256" key="10">
    <source>
        <dbReference type="HAMAP-Rule" id="MF_01151"/>
    </source>
</evidence>
<dbReference type="GO" id="GO:0006457">
    <property type="term" value="P:protein folding"/>
    <property type="evidence" value="ECO:0007669"/>
    <property type="project" value="InterPro"/>
</dbReference>
<dbReference type="InterPro" id="IPR000740">
    <property type="entry name" value="GrpE"/>
</dbReference>
<dbReference type="PANTHER" id="PTHR21237:SF23">
    <property type="entry name" value="GRPE PROTEIN HOMOLOG, MITOCHONDRIAL"/>
    <property type="match status" value="1"/>
</dbReference>
<dbReference type="Pfam" id="PF01025">
    <property type="entry name" value="GrpE"/>
    <property type="match status" value="1"/>
</dbReference>
<dbReference type="AlphaFoldDB" id="A0A9D0ZA68"/>
<evidence type="ECO:0000256" key="2">
    <source>
        <dbReference type="ARBA" id="ARBA00009054"/>
    </source>
</evidence>
<dbReference type="CDD" id="cd00446">
    <property type="entry name" value="GrpE"/>
    <property type="match status" value="1"/>
</dbReference>
<evidence type="ECO:0000256" key="8">
    <source>
        <dbReference type="ARBA" id="ARBA00072274"/>
    </source>
</evidence>
<dbReference type="GO" id="GO:0051087">
    <property type="term" value="F:protein-folding chaperone binding"/>
    <property type="evidence" value="ECO:0007669"/>
    <property type="project" value="InterPro"/>
</dbReference>
<dbReference type="Gene3D" id="3.90.20.20">
    <property type="match status" value="1"/>
</dbReference>
<sequence length="190" mass="20810">MNQDGMPQENVPEQEAAAAAQETPDAQQAPEAQAAAPDAAEWQQKLGEAEQKIEEYLSLAQRVQADFDNFRRRNSAVRAEAYEDGRRDTVKELLPVLDNIERALASAGEEESALKTGVEMVHRGLMETLKRMGVEAIDRLGEPFDPELENAVLQGGEDEGEPGTVCAVLQKGYRLGNRVLRHAMVKVVAG</sequence>
<keyword evidence="5 10" id="KW-0346">Stress response</keyword>
<accession>A0A9D0ZA68</accession>
<evidence type="ECO:0000256" key="6">
    <source>
        <dbReference type="ARBA" id="ARBA00023186"/>
    </source>
</evidence>
<keyword evidence="4 10" id="KW-0963">Cytoplasm</keyword>
<dbReference type="SUPFAM" id="SSF58014">
    <property type="entry name" value="Coiled-coil domain of nucleotide exchange factor GrpE"/>
    <property type="match status" value="1"/>
</dbReference>
<dbReference type="GO" id="GO:0042803">
    <property type="term" value="F:protein homodimerization activity"/>
    <property type="evidence" value="ECO:0007669"/>
    <property type="project" value="InterPro"/>
</dbReference>
<dbReference type="NCBIfam" id="NF010738">
    <property type="entry name" value="PRK14140.1"/>
    <property type="match status" value="1"/>
</dbReference>
<gene>
    <name evidence="10 13" type="primary">grpE</name>
    <name evidence="13" type="ORF">IAB73_07610</name>
</gene>
<feature type="compositionally biased region" description="Low complexity" evidence="12">
    <location>
        <begin position="13"/>
        <end position="41"/>
    </location>
</feature>
<dbReference type="Gene3D" id="2.30.22.10">
    <property type="entry name" value="Head domain of nucleotide exchange factor GrpE"/>
    <property type="match status" value="1"/>
</dbReference>
<evidence type="ECO:0000256" key="7">
    <source>
        <dbReference type="ARBA" id="ARBA00053401"/>
    </source>
</evidence>
<comment type="subunit">
    <text evidence="3 10">Homodimer.</text>
</comment>
<dbReference type="EMBL" id="DVFJ01000028">
    <property type="protein sequence ID" value="HIQ72056.1"/>
    <property type="molecule type" value="Genomic_DNA"/>
</dbReference>
<dbReference type="Proteomes" id="UP000886887">
    <property type="component" value="Unassembled WGS sequence"/>
</dbReference>
<evidence type="ECO:0000256" key="11">
    <source>
        <dbReference type="RuleBase" id="RU004478"/>
    </source>
</evidence>
<evidence type="ECO:0000256" key="5">
    <source>
        <dbReference type="ARBA" id="ARBA00023016"/>
    </source>
</evidence>
<evidence type="ECO:0000313" key="14">
    <source>
        <dbReference type="Proteomes" id="UP000886887"/>
    </source>
</evidence>
<evidence type="ECO:0000256" key="4">
    <source>
        <dbReference type="ARBA" id="ARBA00022490"/>
    </source>
</evidence>
<evidence type="ECO:0000256" key="9">
    <source>
        <dbReference type="ARBA" id="ARBA00076414"/>
    </source>
</evidence>
<dbReference type="GO" id="GO:0000774">
    <property type="term" value="F:adenyl-nucleotide exchange factor activity"/>
    <property type="evidence" value="ECO:0007669"/>
    <property type="project" value="InterPro"/>
</dbReference>
<dbReference type="PANTHER" id="PTHR21237">
    <property type="entry name" value="GRPE PROTEIN"/>
    <property type="match status" value="1"/>
</dbReference>
<comment type="caution">
    <text evidence="13">The sequence shown here is derived from an EMBL/GenBank/DDBJ whole genome shotgun (WGS) entry which is preliminary data.</text>
</comment>
<reference evidence="13" key="1">
    <citation type="submission" date="2020-10" db="EMBL/GenBank/DDBJ databases">
        <authorList>
            <person name="Gilroy R."/>
        </authorList>
    </citation>
    <scope>NUCLEOTIDE SEQUENCE</scope>
    <source>
        <strain evidence="13">ChiSxjej2B14-6234</strain>
    </source>
</reference>
<dbReference type="PRINTS" id="PR00773">
    <property type="entry name" value="GRPEPROTEIN"/>
</dbReference>
<evidence type="ECO:0000256" key="1">
    <source>
        <dbReference type="ARBA" id="ARBA00004496"/>
    </source>
</evidence>
<dbReference type="HAMAP" id="MF_01151">
    <property type="entry name" value="GrpE"/>
    <property type="match status" value="1"/>
</dbReference>